<comment type="caution">
    <text evidence="1">The sequence shown here is derived from an EMBL/GenBank/DDBJ whole genome shotgun (WGS) entry which is preliminary data.</text>
</comment>
<sequence length="164" mass="17176">MASYRTHTLRRAALQGAAAGLVGVAAMTVGEKLEQRITGRPNSYVPARALLALTGRPVCDTVRPAGWNHAMHWGTGAAVGALRGIWSVTGLRGPQASAAHTIVRLAFDQTVENATGAGAPPAAWPAAERRLDLLHKTVYSLTTGLVADRWIGPALAPDRGARSL</sequence>
<evidence type="ECO:0000313" key="1">
    <source>
        <dbReference type="EMBL" id="MBM9461551.1"/>
    </source>
</evidence>
<gene>
    <name evidence="1" type="ORF">JK386_16740</name>
</gene>
<dbReference type="Proteomes" id="UP000663791">
    <property type="component" value="Unassembled WGS sequence"/>
</dbReference>
<accession>A0A938Y459</accession>
<proteinExistence type="predicted"/>
<keyword evidence="2" id="KW-1185">Reference proteome</keyword>
<evidence type="ECO:0000313" key="2">
    <source>
        <dbReference type="Proteomes" id="UP000663791"/>
    </source>
</evidence>
<dbReference type="EMBL" id="JAERTX010000019">
    <property type="protein sequence ID" value="MBM9461551.1"/>
    <property type="molecule type" value="Genomic_DNA"/>
</dbReference>
<protein>
    <submittedName>
        <fullName evidence="1">Uncharacterized protein</fullName>
    </submittedName>
</protein>
<reference evidence="1" key="1">
    <citation type="submission" date="2021-01" db="EMBL/GenBank/DDBJ databases">
        <title>Novel species in genus Nocardioides.</title>
        <authorList>
            <person name="Zhang G."/>
        </authorList>
    </citation>
    <scope>NUCLEOTIDE SEQUENCE</scope>
    <source>
        <strain evidence="1">Zg-536</strain>
    </source>
</reference>
<dbReference type="RefSeq" id="WP_205292925.1">
    <property type="nucleotide sequence ID" value="NZ_CP074406.1"/>
</dbReference>
<dbReference type="AlphaFoldDB" id="A0A938Y459"/>
<name>A0A938Y459_9ACTN</name>
<organism evidence="1 2">
    <name type="scientific">Nocardioides faecalis</name>
    <dbReference type="NCBI Taxonomy" id="2803858"/>
    <lineage>
        <taxon>Bacteria</taxon>
        <taxon>Bacillati</taxon>
        <taxon>Actinomycetota</taxon>
        <taxon>Actinomycetes</taxon>
        <taxon>Propionibacteriales</taxon>
        <taxon>Nocardioidaceae</taxon>
        <taxon>Nocardioides</taxon>
    </lineage>
</organism>